<dbReference type="CDD" id="cd21133">
    <property type="entry name" value="EVE"/>
    <property type="match status" value="1"/>
</dbReference>
<dbReference type="SUPFAM" id="SSF88697">
    <property type="entry name" value="PUA domain-like"/>
    <property type="match status" value="1"/>
</dbReference>
<evidence type="ECO:0000259" key="1">
    <source>
        <dbReference type="Pfam" id="PF01878"/>
    </source>
</evidence>
<dbReference type="FunFam" id="3.10.590.10:FF:000008">
    <property type="entry name" value="Ubiquinol-cytochrome C reductase"/>
    <property type="match status" value="1"/>
</dbReference>
<dbReference type="EMBL" id="LT670844">
    <property type="protein sequence ID" value="SHK71744.1"/>
    <property type="molecule type" value="Genomic_DNA"/>
</dbReference>
<accession>A0A1M6URH4</accession>
<dbReference type="Proteomes" id="UP000189935">
    <property type="component" value="Chromosome I"/>
</dbReference>
<evidence type="ECO:0000313" key="2">
    <source>
        <dbReference type="EMBL" id="SHK71744.1"/>
    </source>
</evidence>
<proteinExistence type="predicted"/>
<dbReference type="AlphaFoldDB" id="A0A1M6URH4"/>
<protein>
    <submittedName>
        <fullName evidence="2">Predicted RNA-binding protein, contains PUA-like domain</fullName>
    </submittedName>
</protein>
<organism evidence="2 3">
    <name type="scientific">Bradyrhizobium lablabi</name>
    <dbReference type="NCBI Taxonomy" id="722472"/>
    <lineage>
        <taxon>Bacteria</taxon>
        <taxon>Pseudomonadati</taxon>
        <taxon>Pseudomonadota</taxon>
        <taxon>Alphaproteobacteria</taxon>
        <taxon>Hyphomicrobiales</taxon>
        <taxon>Nitrobacteraceae</taxon>
        <taxon>Bradyrhizobium</taxon>
    </lineage>
</organism>
<dbReference type="PANTHER" id="PTHR14087">
    <property type="entry name" value="THYMOCYTE NUCLEAR PROTEIN 1"/>
    <property type="match status" value="1"/>
</dbReference>
<name>A0A1M6URH4_9BRAD</name>
<dbReference type="InterPro" id="IPR052181">
    <property type="entry name" value="5hmC_binding"/>
</dbReference>
<sequence length="172" mass="19198">MPALVAGIHVLFNWRRKDVDGRDRPGHDGGMVDVMNYWLVKSEPSSWSWDQQVAKGAKGEAWTGVRNFTARQNLVKMKKGDLAFFYHSNEGKDIVGIAEVIKEAYPDPTDKTGKFVCVDIKADKPLKTPVTMAAIKADKRLADMALVKYSRLSVQPVTAEEWKMVCKMGGVL</sequence>
<dbReference type="Gene3D" id="3.10.590.10">
    <property type="entry name" value="ph1033 like domains"/>
    <property type="match status" value="1"/>
</dbReference>
<gene>
    <name evidence="2" type="ORF">SAMN05444159_4004</name>
</gene>
<dbReference type="PANTHER" id="PTHR14087:SF7">
    <property type="entry name" value="THYMOCYTE NUCLEAR PROTEIN 1"/>
    <property type="match status" value="1"/>
</dbReference>
<evidence type="ECO:0000313" key="3">
    <source>
        <dbReference type="Proteomes" id="UP000189935"/>
    </source>
</evidence>
<dbReference type="InterPro" id="IPR015947">
    <property type="entry name" value="PUA-like_sf"/>
</dbReference>
<dbReference type="InterPro" id="IPR002740">
    <property type="entry name" value="EVE_domain"/>
</dbReference>
<feature type="domain" description="EVE" evidence="1">
    <location>
        <begin position="36"/>
        <end position="168"/>
    </location>
</feature>
<dbReference type="InterPro" id="IPR047197">
    <property type="entry name" value="THYN1-like_EVE"/>
</dbReference>
<reference evidence="2 3" key="1">
    <citation type="submission" date="2016-11" db="EMBL/GenBank/DDBJ databases">
        <authorList>
            <person name="Jaros S."/>
            <person name="Januszkiewicz K."/>
            <person name="Wedrychowicz H."/>
        </authorList>
    </citation>
    <scope>NUCLEOTIDE SEQUENCE [LARGE SCALE GENOMIC DNA]</scope>
    <source>
        <strain evidence="2 3">GAS499</strain>
    </source>
</reference>
<dbReference type="Pfam" id="PF01878">
    <property type="entry name" value="EVE"/>
    <property type="match status" value="1"/>
</dbReference>